<keyword evidence="4 6" id="KW-0560">Oxidoreductase</keyword>
<comment type="catalytic activity">
    <reaction evidence="6">
        <text>L-aspartate + NAD(+) + H2O = oxaloacetate + NH4(+) + NADH + H(+)</text>
        <dbReference type="Rhea" id="RHEA:11788"/>
        <dbReference type="ChEBI" id="CHEBI:15377"/>
        <dbReference type="ChEBI" id="CHEBI:15378"/>
        <dbReference type="ChEBI" id="CHEBI:16452"/>
        <dbReference type="ChEBI" id="CHEBI:28938"/>
        <dbReference type="ChEBI" id="CHEBI:29991"/>
        <dbReference type="ChEBI" id="CHEBI:57540"/>
        <dbReference type="ChEBI" id="CHEBI:57945"/>
        <dbReference type="EC" id="1.4.1.21"/>
    </reaction>
</comment>
<dbReference type="InterPro" id="IPR022487">
    <property type="entry name" value="Asp_DH_arc"/>
</dbReference>
<comment type="miscellaneous">
    <text evidence="6">The iminoaspartate product is unstable in aqueous solution and can decompose to oxaloacetate and ammonia.</text>
</comment>
<dbReference type="Proteomes" id="UP000093482">
    <property type="component" value="Unassembled WGS sequence"/>
</dbReference>
<evidence type="ECO:0000259" key="7">
    <source>
        <dbReference type="Pfam" id="PF01958"/>
    </source>
</evidence>
<dbReference type="PANTHER" id="PTHR31873">
    <property type="entry name" value="L-ASPARTATE DEHYDROGENASE-RELATED"/>
    <property type="match status" value="1"/>
</dbReference>
<dbReference type="GO" id="GO:0051287">
    <property type="term" value="F:NAD binding"/>
    <property type="evidence" value="ECO:0007669"/>
    <property type="project" value="UniProtKB-UniRule"/>
</dbReference>
<dbReference type="InterPro" id="IPR002811">
    <property type="entry name" value="Asp_DH"/>
</dbReference>
<keyword evidence="5 6" id="KW-0520">NAD</keyword>
<dbReference type="AlphaFoldDB" id="A0A1C0YPU3"/>
<keyword evidence="3 6" id="KW-0521">NADP</keyword>
<comment type="caution">
    <text evidence="9">The sequence shown here is derived from an EMBL/GenBank/DDBJ whole genome shotgun (WGS) entry which is preliminary data.</text>
</comment>
<comment type="function">
    <text evidence="6">Specifically catalyzes the NAD or NADP-dependent dehydrogenation of L-aspartate to iminoaspartate.</text>
</comment>
<proteinExistence type="inferred from homology"/>
<name>A0A1C0YPU3_9BACL</name>
<feature type="domain" description="Aspartate dehydrogenase" evidence="7">
    <location>
        <begin position="156"/>
        <end position="243"/>
    </location>
</feature>
<dbReference type="Gene3D" id="3.40.50.720">
    <property type="entry name" value="NAD(P)-binding Rossmann-like Domain"/>
    <property type="match status" value="1"/>
</dbReference>
<evidence type="ECO:0000313" key="10">
    <source>
        <dbReference type="Proteomes" id="UP000093482"/>
    </source>
</evidence>
<dbReference type="PIRSF" id="PIRSF005227">
    <property type="entry name" value="Asp_dh_NAD_syn"/>
    <property type="match status" value="1"/>
</dbReference>
<dbReference type="RefSeq" id="WP_066465223.1">
    <property type="nucleotide sequence ID" value="NZ_MATO01000044.1"/>
</dbReference>
<evidence type="ECO:0000256" key="3">
    <source>
        <dbReference type="ARBA" id="ARBA00022857"/>
    </source>
</evidence>
<dbReference type="InterPro" id="IPR036291">
    <property type="entry name" value="NAD(P)-bd_dom_sf"/>
</dbReference>
<dbReference type="Pfam" id="PF01958">
    <property type="entry name" value="Asp_DH_C"/>
    <property type="match status" value="1"/>
</dbReference>
<evidence type="ECO:0000313" key="9">
    <source>
        <dbReference type="EMBL" id="OCS89206.1"/>
    </source>
</evidence>
<evidence type="ECO:0000256" key="2">
    <source>
        <dbReference type="ARBA" id="ARBA00022642"/>
    </source>
</evidence>
<dbReference type="InterPro" id="IPR005106">
    <property type="entry name" value="Asp/hSer_DH_NAD-bd"/>
</dbReference>
<keyword evidence="10" id="KW-1185">Reference proteome</keyword>
<dbReference type="NCBIfam" id="TIGR03855">
    <property type="entry name" value="NAD_NadX"/>
    <property type="match status" value="1"/>
</dbReference>
<dbReference type="SUPFAM" id="SSF51735">
    <property type="entry name" value="NAD(P)-binding Rossmann-fold domains"/>
    <property type="match status" value="1"/>
</dbReference>
<keyword evidence="2 6" id="KW-0662">Pyridine nucleotide biosynthesis</keyword>
<sequence length="256" mass="27758">MNIGVIGAGAIAQFLAQQLQHDDAYTMTDALVRHADKHRDFAKAYGVTLHTDVATFLNSSIDIVVEAATIEAVRQFLPSIVEKKPVVVISVGAFADATFYESMTELLEQHGQRLYLPSGAIGGLDLLQNAAALQGIERVSLTTTKPASSLTSELLDERRIIFQGTAREAVAQFPKNMNVSIMLALSAMSFHAIDVTLIADPYATQNTHDIHMTGTFGEASLTIKNNPLPTNPKTSYLAAMSIIGTLRRMQHHIIIA</sequence>
<evidence type="ECO:0000256" key="1">
    <source>
        <dbReference type="ARBA" id="ARBA00008331"/>
    </source>
</evidence>
<accession>A0A1C0YPU3</accession>
<dbReference type="GO" id="GO:0009435">
    <property type="term" value="P:NAD+ biosynthetic process"/>
    <property type="evidence" value="ECO:0007669"/>
    <property type="project" value="UniProtKB-UniRule"/>
</dbReference>
<reference evidence="9 10" key="1">
    <citation type="submission" date="2016-07" db="EMBL/GenBank/DDBJ databases">
        <title>Caryophanon latum genome sequencing.</title>
        <authorList>
            <person name="Verma A."/>
            <person name="Pal Y."/>
            <person name="Krishnamurthi S."/>
        </authorList>
    </citation>
    <scope>NUCLEOTIDE SEQUENCE [LARGE SCALE GENOMIC DNA]</scope>
    <source>
        <strain evidence="9 10">DSM 14151</strain>
    </source>
</reference>
<dbReference type="GO" id="GO:0033735">
    <property type="term" value="F:aspartate dehydrogenase [NAD(P)+] activity"/>
    <property type="evidence" value="ECO:0007669"/>
    <property type="project" value="UniProtKB-EC"/>
</dbReference>
<comment type="pathway">
    <text evidence="6">Cofactor biosynthesis; NAD(+) biosynthesis; iminoaspartate from L-aspartate (dehydrogenase route): step 1/1.</text>
</comment>
<dbReference type="EMBL" id="MATO01000044">
    <property type="protein sequence ID" value="OCS89206.1"/>
    <property type="molecule type" value="Genomic_DNA"/>
</dbReference>
<dbReference type="InterPro" id="IPR011182">
    <property type="entry name" value="L-Asp_DH"/>
</dbReference>
<dbReference type="SUPFAM" id="SSF55347">
    <property type="entry name" value="Glyceraldehyde-3-phosphate dehydrogenase-like, C-terminal domain"/>
    <property type="match status" value="1"/>
</dbReference>
<feature type="binding site" evidence="6">
    <location>
        <position position="178"/>
    </location>
    <ligand>
        <name>NAD(+)</name>
        <dbReference type="ChEBI" id="CHEBI:57540"/>
    </ligand>
</feature>
<feature type="active site" evidence="6">
    <location>
        <position position="208"/>
    </location>
</feature>
<organism evidence="9 10">
    <name type="scientific">Caryophanon latum</name>
    <dbReference type="NCBI Taxonomy" id="33977"/>
    <lineage>
        <taxon>Bacteria</taxon>
        <taxon>Bacillati</taxon>
        <taxon>Bacillota</taxon>
        <taxon>Bacilli</taxon>
        <taxon>Bacillales</taxon>
        <taxon>Caryophanaceae</taxon>
        <taxon>Caryophanon</taxon>
    </lineage>
</organism>
<dbReference type="HAMAP" id="MF_01265">
    <property type="entry name" value="NadX"/>
    <property type="match status" value="1"/>
</dbReference>
<dbReference type="OrthoDB" id="1906017at2"/>
<feature type="binding site" evidence="6">
    <location>
        <position position="120"/>
    </location>
    <ligand>
        <name>NAD(+)</name>
        <dbReference type="ChEBI" id="CHEBI:57540"/>
    </ligand>
</feature>
<dbReference type="GO" id="GO:0016639">
    <property type="term" value="F:oxidoreductase activity, acting on the CH-NH2 group of donors, NAD or NADP as acceptor"/>
    <property type="evidence" value="ECO:0007669"/>
    <property type="project" value="UniProtKB-UniRule"/>
</dbReference>
<evidence type="ECO:0000256" key="4">
    <source>
        <dbReference type="ARBA" id="ARBA00023002"/>
    </source>
</evidence>
<evidence type="ECO:0000259" key="8">
    <source>
        <dbReference type="Pfam" id="PF03447"/>
    </source>
</evidence>
<feature type="domain" description="Aspartate/homoserine dehydrogenase NAD-binding" evidence="8">
    <location>
        <begin position="7"/>
        <end position="117"/>
    </location>
</feature>
<comment type="similarity">
    <text evidence="1 6">Belongs to the L-aspartate dehydrogenase family.</text>
</comment>
<dbReference type="GO" id="GO:0050661">
    <property type="term" value="F:NADP binding"/>
    <property type="evidence" value="ECO:0007669"/>
    <property type="project" value="UniProtKB-UniRule"/>
</dbReference>
<comment type="catalytic activity">
    <reaction evidence="6">
        <text>L-aspartate + NADP(+) + H2O = oxaloacetate + NH4(+) + NADPH + H(+)</text>
        <dbReference type="Rhea" id="RHEA:11784"/>
        <dbReference type="ChEBI" id="CHEBI:15377"/>
        <dbReference type="ChEBI" id="CHEBI:15378"/>
        <dbReference type="ChEBI" id="CHEBI:16452"/>
        <dbReference type="ChEBI" id="CHEBI:28938"/>
        <dbReference type="ChEBI" id="CHEBI:29991"/>
        <dbReference type="ChEBI" id="CHEBI:57783"/>
        <dbReference type="ChEBI" id="CHEBI:58349"/>
        <dbReference type="EC" id="1.4.1.21"/>
    </reaction>
</comment>
<dbReference type="Pfam" id="PF03447">
    <property type="entry name" value="NAD_binding_3"/>
    <property type="match status" value="1"/>
</dbReference>
<dbReference type="EC" id="1.4.1.21" evidence="6"/>
<dbReference type="UniPathway" id="UPA00253">
    <property type="reaction ID" value="UER00456"/>
</dbReference>
<evidence type="ECO:0000256" key="6">
    <source>
        <dbReference type="HAMAP-Rule" id="MF_01265"/>
    </source>
</evidence>
<dbReference type="NCBIfam" id="NF009829">
    <property type="entry name" value="PRK13303.1-4"/>
    <property type="match status" value="1"/>
</dbReference>
<gene>
    <name evidence="6" type="primary">nadX</name>
    <name evidence="9" type="ORF">A6K76_12700</name>
</gene>
<protein>
    <recommendedName>
        <fullName evidence="6">L-aspartate dehydrogenase</fullName>
        <ecNumber evidence="6">1.4.1.21</ecNumber>
    </recommendedName>
</protein>
<dbReference type="Gene3D" id="3.30.360.10">
    <property type="entry name" value="Dihydrodipicolinate Reductase, domain 2"/>
    <property type="match status" value="1"/>
</dbReference>
<evidence type="ECO:0000256" key="5">
    <source>
        <dbReference type="ARBA" id="ARBA00023027"/>
    </source>
</evidence>
<dbReference type="PANTHER" id="PTHR31873:SF6">
    <property type="entry name" value="ASPARTATE DEHYDROGENASE DOMAIN-CONTAINING PROTEIN"/>
    <property type="match status" value="1"/>
</dbReference>
<dbReference type="InterPro" id="IPR020626">
    <property type="entry name" value="Asp_DH_prok"/>
</dbReference>
<dbReference type="NCBIfam" id="NF009828">
    <property type="entry name" value="PRK13303.1-3"/>
    <property type="match status" value="1"/>
</dbReference>